<proteinExistence type="predicted"/>
<organism evidence="2">
    <name type="scientific">Siphoviridae sp. ctWDo30</name>
    <dbReference type="NCBI Taxonomy" id="2826360"/>
    <lineage>
        <taxon>Viruses</taxon>
        <taxon>Duplodnaviria</taxon>
        <taxon>Heunggongvirae</taxon>
        <taxon>Uroviricota</taxon>
        <taxon>Caudoviricetes</taxon>
    </lineage>
</organism>
<evidence type="ECO:0000313" key="2">
    <source>
        <dbReference type="EMBL" id="DAD89755.1"/>
    </source>
</evidence>
<name>A0A8S5N6I7_9CAUD</name>
<accession>A0A8S5N6I7</accession>
<sequence length="52" mass="5792">MKAISGRRSLVDELQNTAKHIKECKRRSRPLGEPNNYNLSAGGGQKARGIQR</sequence>
<dbReference type="EMBL" id="BK015068">
    <property type="protein sequence ID" value="DAD89755.1"/>
    <property type="molecule type" value="Genomic_DNA"/>
</dbReference>
<protein>
    <submittedName>
        <fullName evidence="2">Uncharacterized protein</fullName>
    </submittedName>
</protein>
<feature type="region of interest" description="Disordered" evidence="1">
    <location>
        <begin position="21"/>
        <end position="52"/>
    </location>
</feature>
<reference evidence="2" key="1">
    <citation type="journal article" date="2021" name="Proc. Natl. Acad. Sci. U.S.A.">
        <title>A Catalog of Tens of Thousands of Viruses from Human Metagenomes Reveals Hidden Associations with Chronic Diseases.</title>
        <authorList>
            <person name="Tisza M.J."/>
            <person name="Buck C.B."/>
        </authorList>
    </citation>
    <scope>NUCLEOTIDE SEQUENCE</scope>
    <source>
        <strain evidence="2">CtWDo30</strain>
    </source>
</reference>
<evidence type="ECO:0000256" key="1">
    <source>
        <dbReference type="SAM" id="MobiDB-lite"/>
    </source>
</evidence>